<evidence type="ECO:0000256" key="2">
    <source>
        <dbReference type="SAM" id="SignalP"/>
    </source>
</evidence>
<gene>
    <name evidence="3" type="ORF">LY90DRAFT_509738</name>
</gene>
<accession>A0A1Y2CAH6</accession>
<keyword evidence="2" id="KW-0732">Signal</keyword>
<dbReference type="EMBL" id="MCOG01000115">
    <property type="protein sequence ID" value="ORY43907.1"/>
    <property type="molecule type" value="Genomic_DNA"/>
</dbReference>
<feature type="chain" id="PRO_5011988194" evidence="2">
    <location>
        <begin position="22"/>
        <end position="228"/>
    </location>
</feature>
<keyword evidence="1" id="KW-0472">Membrane</keyword>
<proteinExistence type="predicted"/>
<keyword evidence="1" id="KW-0812">Transmembrane</keyword>
<dbReference type="AlphaFoldDB" id="A0A1Y2CAH6"/>
<protein>
    <submittedName>
        <fullName evidence="3">Uncharacterized protein</fullName>
    </submittedName>
</protein>
<feature type="signal peptide" evidence="2">
    <location>
        <begin position="1"/>
        <end position="21"/>
    </location>
</feature>
<keyword evidence="4" id="KW-1185">Reference proteome</keyword>
<reference evidence="3 4" key="1">
    <citation type="submission" date="2016-08" db="EMBL/GenBank/DDBJ databases">
        <title>A Parts List for Fungal Cellulosomes Revealed by Comparative Genomics.</title>
        <authorList>
            <consortium name="DOE Joint Genome Institute"/>
            <person name="Haitjema C.H."/>
            <person name="Gilmore S.P."/>
            <person name="Henske J.K."/>
            <person name="Solomon K.V."/>
            <person name="De Groot R."/>
            <person name="Kuo A."/>
            <person name="Mondo S.J."/>
            <person name="Salamov A.A."/>
            <person name="Labutti K."/>
            <person name="Zhao Z."/>
            <person name="Chiniquy J."/>
            <person name="Barry K."/>
            <person name="Brewer H.M."/>
            <person name="Purvine S.O."/>
            <person name="Wright A.T."/>
            <person name="Boxma B."/>
            <person name="Van Alen T."/>
            <person name="Hackstein J.H."/>
            <person name="Baker S.E."/>
            <person name="Grigoriev I.V."/>
            <person name="O'Malley M.A."/>
        </authorList>
    </citation>
    <scope>NUCLEOTIDE SEQUENCE [LARGE SCALE GENOMIC DNA]</scope>
    <source>
        <strain evidence="3 4">G1</strain>
    </source>
</reference>
<dbReference type="Proteomes" id="UP000193920">
    <property type="component" value="Unassembled WGS sequence"/>
</dbReference>
<organism evidence="3 4">
    <name type="scientific">Neocallimastix californiae</name>
    <dbReference type="NCBI Taxonomy" id="1754190"/>
    <lineage>
        <taxon>Eukaryota</taxon>
        <taxon>Fungi</taxon>
        <taxon>Fungi incertae sedis</taxon>
        <taxon>Chytridiomycota</taxon>
        <taxon>Chytridiomycota incertae sedis</taxon>
        <taxon>Neocallimastigomycetes</taxon>
        <taxon>Neocallimastigales</taxon>
        <taxon>Neocallimastigaceae</taxon>
        <taxon>Neocallimastix</taxon>
    </lineage>
</organism>
<feature type="transmembrane region" description="Helical" evidence="1">
    <location>
        <begin position="198"/>
        <end position="221"/>
    </location>
</feature>
<comment type="caution">
    <text evidence="3">The sequence shown here is derived from an EMBL/GenBank/DDBJ whole genome shotgun (WGS) entry which is preliminary data.</text>
</comment>
<name>A0A1Y2CAH6_9FUNG</name>
<sequence length="228" mass="25837">MIYVIKLLLYFIISRVQLIRCESSSSAIKYITQDEVLNITERYKLSFYCKNNICATTSSYYGDSTVKLPNEYEKITEYIVETCNYDQIISNTCKSKTYCSYNSECLSNKCFVNNNNNNTNTGYCMFNSQTPIVHCDSIYKEASLFSDPESYMHCGKAYGDKCNTNTECSSERCRDGVCTMGLNNVPPDGVTPAVALRLVLMVGIPLIQILILNIKSLLLIIQTILIKY</sequence>
<evidence type="ECO:0000313" key="3">
    <source>
        <dbReference type="EMBL" id="ORY43907.1"/>
    </source>
</evidence>
<keyword evidence="1" id="KW-1133">Transmembrane helix</keyword>
<evidence type="ECO:0000256" key="1">
    <source>
        <dbReference type="SAM" id="Phobius"/>
    </source>
</evidence>
<evidence type="ECO:0000313" key="4">
    <source>
        <dbReference type="Proteomes" id="UP000193920"/>
    </source>
</evidence>